<dbReference type="InterPro" id="IPR013685">
    <property type="entry name" value="POTRA_FtsQ_type"/>
</dbReference>
<dbReference type="PANTHER" id="PTHR37820:SF1">
    <property type="entry name" value="CELL DIVISION PROTEIN FTSQ"/>
    <property type="match status" value="1"/>
</dbReference>
<keyword evidence="11" id="KW-1185">Reference proteome</keyword>
<evidence type="ECO:0000256" key="5">
    <source>
        <dbReference type="ARBA" id="ARBA00022989"/>
    </source>
</evidence>
<evidence type="ECO:0000313" key="11">
    <source>
        <dbReference type="Proteomes" id="UP000031561"/>
    </source>
</evidence>
<evidence type="ECO:0000256" key="3">
    <source>
        <dbReference type="ARBA" id="ARBA00022618"/>
    </source>
</evidence>
<dbReference type="RefSeq" id="WP_166283088.1">
    <property type="nucleotide sequence ID" value="NZ_JTHE03000093.1"/>
</dbReference>
<dbReference type="Pfam" id="PF08478">
    <property type="entry name" value="POTRA_1"/>
    <property type="match status" value="1"/>
</dbReference>
<dbReference type="PROSITE" id="PS51779">
    <property type="entry name" value="POTRA"/>
    <property type="match status" value="1"/>
</dbReference>
<reference evidence="10 11" key="1">
    <citation type="journal article" date="2015" name="Genome Announc.">
        <title>Draft Genome Sequence of Filamentous Marine Cyanobacterium Lyngbya confervoides Strain BDU141951.</title>
        <authorList>
            <person name="Chandrababunaidu M.M."/>
            <person name="Sen D."/>
            <person name="Tripathy S."/>
        </authorList>
    </citation>
    <scope>NUCLEOTIDE SEQUENCE [LARGE SCALE GENOMIC DNA]</scope>
    <source>
        <strain evidence="10 11">BDU141951</strain>
    </source>
</reference>
<dbReference type="AlphaFoldDB" id="A0ABD4T7A8"/>
<dbReference type="GO" id="GO:0051301">
    <property type="term" value="P:cell division"/>
    <property type="evidence" value="ECO:0007669"/>
    <property type="project" value="UniProtKB-KW"/>
</dbReference>
<accession>A0ABD4T7A8</accession>
<keyword evidence="4" id="KW-0812">Transmembrane</keyword>
<evidence type="ECO:0000256" key="7">
    <source>
        <dbReference type="ARBA" id="ARBA00023306"/>
    </source>
</evidence>
<comment type="caution">
    <text evidence="10">The sequence shown here is derived from an EMBL/GenBank/DDBJ whole genome shotgun (WGS) entry which is preliminary data.</text>
</comment>
<dbReference type="InterPro" id="IPR050487">
    <property type="entry name" value="FtsQ_DivIB"/>
</dbReference>
<keyword evidence="2" id="KW-1003">Cell membrane</keyword>
<evidence type="ECO:0000256" key="1">
    <source>
        <dbReference type="ARBA" id="ARBA00004370"/>
    </source>
</evidence>
<dbReference type="InterPro" id="IPR034746">
    <property type="entry name" value="POTRA"/>
</dbReference>
<feature type="compositionally biased region" description="Pro residues" evidence="8">
    <location>
        <begin position="300"/>
        <end position="309"/>
    </location>
</feature>
<keyword evidence="5" id="KW-1133">Transmembrane helix</keyword>
<keyword evidence="6" id="KW-0472">Membrane</keyword>
<protein>
    <submittedName>
        <fullName evidence="10">FtsQ-type POTRA domain-containing protein</fullName>
    </submittedName>
</protein>
<proteinExistence type="predicted"/>
<sequence length="309" mass="34486">MIVEKTVDSSTDAAQERVASILDRQKQLKRQRRNRSLQKLWRTGATLSATLALGWGLSQPDWKIQQFNQVMILGNTQLATETIARLLPLQIPASLIRIEPQTIRRTLQAHAHIDQVTVSRQLFPPQVTLVVQERSPVAQTTCRGCKLSGSAVAALPKDDTWLIDERGIVLPLSSYPALQESQKLPQLKVSGFLTPVASPDSANSNTVAVSRQKQQQWRQSFPKLAASPLQIDHLDWRDPKNIKLHTELGTVHLSNSLGKLEDQLQALNRMRSLPQQVDLQQVRYIDLSDPTQPSLELKSPPSPKPAAEP</sequence>
<dbReference type="GO" id="GO:0016020">
    <property type="term" value="C:membrane"/>
    <property type="evidence" value="ECO:0007669"/>
    <property type="project" value="UniProtKB-SubCell"/>
</dbReference>
<organism evidence="10 11">
    <name type="scientific">Lyngbya confervoides BDU141951</name>
    <dbReference type="NCBI Taxonomy" id="1574623"/>
    <lineage>
        <taxon>Bacteria</taxon>
        <taxon>Bacillati</taxon>
        <taxon>Cyanobacteriota</taxon>
        <taxon>Cyanophyceae</taxon>
        <taxon>Oscillatoriophycideae</taxon>
        <taxon>Oscillatoriales</taxon>
        <taxon>Microcoleaceae</taxon>
        <taxon>Lyngbya</taxon>
    </lineage>
</organism>
<dbReference type="Proteomes" id="UP000031561">
    <property type="component" value="Unassembled WGS sequence"/>
</dbReference>
<feature type="domain" description="POTRA" evidence="9">
    <location>
        <begin position="62"/>
        <end position="134"/>
    </location>
</feature>
<gene>
    <name evidence="10" type="ORF">QQ91_0016330</name>
</gene>
<dbReference type="Pfam" id="PF03799">
    <property type="entry name" value="FtsQ_DivIB_C"/>
    <property type="match status" value="1"/>
</dbReference>
<dbReference type="PANTHER" id="PTHR37820">
    <property type="entry name" value="CELL DIVISION PROTEIN DIVIB"/>
    <property type="match status" value="1"/>
</dbReference>
<evidence type="ECO:0000256" key="4">
    <source>
        <dbReference type="ARBA" id="ARBA00022692"/>
    </source>
</evidence>
<dbReference type="InterPro" id="IPR005548">
    <property type="entry name" value="Cell_div_FtsQ/DivIB_C"/>
</dbReference>
<comment type="subcellular location">
    <subcellularLocation>
        <location evidence="1">Membrane</location>
    </subcellularLocation>
</comment>
<feature type="region of interest" description="Disordered" evidence="8">
    <location>
        <begin position="288"/>
        <end position="309"/>
    </location>
</feature>
<evidence type="ECO:0000259" key="9">
    <source>
        <dbReference type="PROSITE" id="PS51779"/>
    </source>
</evidence>
<evidence type="ECO:0000256" key="6">
    <source>
        <dbReference type="ARBA" id="ARBA00023136"/>
    </source>
</evidence>
<evidence type="ECO:0000256" key="2">
    <source>
        <dbReference type="ARBA" id="ARBA00022475"/>
    </source>
</evidence>
<name>A0ABD4T7A8_9CYAN</name>
<evidence type="ECO:0000256" key="8">
    <source>
        <dbReference type="SAM" id="MobiDB-lite"/>
    </source>
</evidence>
<keyword evidence="7" id="KW-0131">Cell cycle</keyword>
<dbReference type="EMBL" id="JTHE03000093">
    <property type="protein sequence ID" value="MCM1984390.1"/>
    <property type="molecule type" value="Genomic_DNA"/>
</dbReference>
<keyword evidence="3" id="KW-0132">Cell division</keyword>
<evidence type="ECO:0000313" key="10">
    <source>
        <dbReference type="EMBL" id="MCM1984390.1"/>
    </source>
</evidence>